<dbReference type="PROSITE" id="PS50209">
    <property type="entry name" value="CARD"/>
    <property type="match status" value="1"/>
</dbReference>
<evidence type="ECO:0000259" key="1">
    <source>
        <dbReference type="PROSITE" id="PS50209"/>
    </source>
</evidence>
<keyword evidence="2" id="KW-1185">Reference proteome</keyword>
<dbReference type="WBParaSite" id="PSAMB.scaffold2485size22939.g17994.t1">
    <property type="protein sequence ID" value="PSAMB.scaffold2485size22939.g17994.t1"/>
    <property type="gene ID" value="PSAMB.scaffold2485size22939.g17994"/>
</dbReference>
<dbReference type="CDD" id="cd01671">
    <property type="entry name" value="CARD"/>
    <property type="match status" value="1"/>
</dbReference>
<evidence type="ECO:0000313" key="2">
    <source>
        <dbReference type="Proteomes" id="UP000887566"/>
    </source>
</evidence>
<reference evidence="3" key="1">
    <citation type="submission" date="2022-11" db="UniProtKB">
        <authorList>
            <consortium name="WormBaseParasite"/>
        </authorList>
    </citation>
    <scope>IDENTIFICATION</scope>
</reference>
<evidence type="ECO:0000313" key="3">
    <source>
        <dbReference type="WBParaSite" id="PSAMB.scaffold2485size22939.g17994.t1"/>
    </source>
</evidence>
<dbReference type="Pfam" id="PF00619">
    <property type="entry name" value="CARD"/>
    <property type="match status" value="1"/>
</dbReference>
<dbReference type="Gene3D" id="1.10.533.10">
    <property type="entry name" value="Death Domain, Fas"/>
    <property type="match status" value="1"/>
</dbReference>
<dbReference type="Proteomes" id="UP000887566">
    <property type="component" value="Unplaced"/>
</dbReference>
<sequence>MDRQKQKAIEHHYADLTKSMDPLLVMDNLRSSLLSSAEEELIKKLHSTHRERNRELLSLLFIKREEFEPFKRFVEALKEIDDNHALMAKAILKTYENNNGGVLVKVPKTSLPDAENSCPGLQM</sequence>
<organism evidence="2 3">
    <name type="scientific">Plectus sambesii</name>
    <dbReference type="NCBI Taxonomy" id="2011161"/>
    <lineage>
        <taxon>Eukaryota</taxon>
        <taxon>Metazoa</taxon>
        <taxon>Ecdysozoa</taxon>
        <taxon>Nematoda</taxon>
        <taxon>Chromadorea</taxon>
        <taxon>Plectida</taxon>
        <taxon>Plectina</taxon>
        <taxon>Plectoidea</taxon>
        <taxon>Plectidae</taxon>
        <taxon>Plectus</taxon>
    </lineage>
</organism>
<dbReference type="SUPFAM" id="SSF47986">
    <property type="entry name" value="DEATH domain"/>
    <property type="match status" value="1"/>
</dbReference>
<proteinExistence type="predicted"/>
<feature type="domain" description="CARD" evidence="1">
    <location>
        <begin position="1"/>
        <end position="81"/>
    </location>
</feature>
<protein>
    <submittedName>
        <fullName evidence="3">CARD domain-containing protein</fullName>
    </submittedName>
</protein>
<accession>A0A914VVJ8</accession>
<dbReference type="InterPro" id="IPR001315">
    <property type="entry name" value="CARD"/>
</dbReference>
<dbReference type="GO" id="GO:0042981">
    <property type="term" value="P:regulation of apoptotic process"/>
    <property type="evidence" value="ECO:0007669"/>
    <property type="project" value="InterPro"/>
</dbReference>
<dbReference type="InterPro" id="IPR011029">
    <property type="entry name" value="DEATH-like_dom_sf"/>
</dbReference>
<name>A0A914VVJ8_9BILA</name>
<dbReference type="AlphaFoldDB" id="A0A914VVJ8"/>